<comment type="caution">
    <text evidence="1">The sequence shown here is derived from an EMBL/GenBank/DDBJ whole genome shotgun (WGS) entry which is preliminary data.</text>
</comment>
<evidence type="ECO:0000313" key="1">
    <source>
        <dbReference type="EMBL" id="CAG2239619.1"/>
    </source>
</evidence>
<keyword evidence="2" id="KW-1185">Reference proteome</keyword>
<dbReference type="OrthoDB" id="6150017at2759"/>
<organism evidence="1 2">
    <name type="scientific">Mytilus edulis</name>
    <name type="common">Blue mussel</name>
    <dbReference type="NCBI Taxonomy" id="6550"/>
    <lineage>
        <taxon>Eukaryota</taxon>
        <taxon>Metazoa</taxon>
        <taxon>Spiralia</taxon>
        <taxon>Lophotrochozoa</taxon>
        <taxon>Mollusca</taxon>
        <taxon>Bivalvia</taxon>
        <taxon>Autobranchia</taxon>
        <taxon>Pteriomorphia</taxon>
        <taxon>Mytilida</taxon>
        <taxon>Mytiloidea</taxon>
        <taxon>Mytilidae</taxon>
        <taxon>Mytilinae</taxon>
        <taxon>Mytilus</taxon>
    </lineage>
</organism>
<dbReference type="InterPro" id="IPR011042">
    <property type="entry name" value="6-blade_b-propeller_TolB-like"/>
</dbReference>
<evidence type="ECO:0000313" key="2">
    <source>
        <dbReference type="Proteomes" id="UP000683360"/>
    </source>
</evidence>
<dbReference type="SUPFAM" id="SSF101898">
    <property type="entry name" value="NHL repeat"/>
    <property type="match status" value="1"/>
</dbReference>
<accession>A0A8S3UA65</accession>
<name>A0A8S3UA65_MYTED</name>
<dbReference type="Gene3D" id="2.120.10.30">
    <property type="entry name" value="TolB, C-terminal domain"/>
    <property type="match status" value="1"/>
</dbReference>
<sequence length="387" mass="43059">MKKIDESEKEIQGELHKYADGLRSRVTNEKQTLNELVITKDKQLKTFENRLQSKCHELETVIESNQGNAIVSTELEIGGSLQDDPDNLLPSKILDFKSGKFETTVMDNIFGSLKSINAPEEQLKHEFKVLKSYTTDLMNVDQLCIINHHVAWVCNASNQRLHKMCLNEQISANTISLTGEIKILTESGVIKPLFSFAPLLTRGIHVNRNNDIILGFQESGNSTAQTQISSKILILQMDGKQKHSIEFDQHGKRLFTIPGRIKTNINNDIVVLDSLSGRSSRVMVLGQGGDLKWIYQGNTKINKTDNGFHAMGVVTTATGNIIVADHSCDTLHFLSMSGELLSYSIMVEQGVNRIISLDIDNNMQLWVGCGSSGKKSDAAKIHILKII</sequence>
<protein>
    <submittedName>
        <fullName evidence="1">TRIM2_3</fullName>
    </submittedName>
</protein>
<dbReference type="AlphaFoldDB" id="A0A8S3UA65"/>
<gene>
    <name evidence="1" type="ORF">MEDL_51962</name>
</gene>
<proteinExistence type="predicted"/>
<dbReference type="Proteomes" id="UP000683360">
    <property type="component" value="Unassembled WGS sequence"/>
</dbReference>
<reference evidence="1" key="1">
    <citation type="submission" date="2021-03" db="EMBL/GenBank/DDBJ databases">
        <authorList>
            <person name="Bekaert M."/>
        </authorList>
    </citation>
    <scope>NUCLEOTIDE SEQUENCE</scope>
</reference>
<dbReference type="EMBL" id="CAJPWZ010002529">
    <property type="protein sequence ID" value="CAG2239619.1"/>
    <property type="molecule type" value="Genomic_DNA"/>
</dbReference>